<reference evidence="2" key="1">
    <citation type="submission" date="2021-02" db="EMBL/GenBank/DDBJ databases">
        <authorList>
            <person name="Dougan E. K."/>
            <person name="Rhodes N."/>
            <person name="Thang M."/>
            <person name="Chan C."/>
        </authorList>
    </citation>
    <scope>NUCLEOTIDE SEQUENCE</scope>
</reference>
<feature type="region of interest" description="Disordered" evidence="1">
    <location>
        <begin position="211"/>
        <end position="232"/>
    </location>
</feature>
<name>A0A813FRH9_POLGL</name>
<evidence type="ECO:0000313" key="2">
    <source>
        <dbReference type="EMBL" id="CAE8612979.1"/>
    </source>
</evidence>
<feature type="region of interest" description="Disordered" evidence="1">
    <location>
        <begin position="252"/>
        <end position="291"/>
    </location>
</feature>
<feature type="region of interest" description="Disordered" evidence="1">
    <location>
        <begin position="12"/>
        <end position="31"/>
    </location>
</feature>
<gene>
    <name evidence="2" type="ORF">PGLA1383_LOCUS30765</name>
    <name evidence="3" type="ORF">PGLA2088_LOCUS40446</name>
</gene>
<sequence>MASAVVAEVATVRAEHQRSSPRQHELSQGSPRVQWPLGCQVSTIASPAALWRTITAGTPAISESWRSSGAASVSWNASPVSSSSSAAAVIKSSAASAVSAAFPPALHSAASVVLTQGFCSPRFPQFQPAQMPQHLQQPCVASATNADIPSLFAFAPALPVANCRVMSPRVTVSRAFSCSPCARQAACRQAPARSSAPGRYSGLLEAAQPRSSLPSSVCRHPSAPAASLHTRSPKLHSDEVVIAVTGQWLRQPEQSPRPRFELGEFPRFEPPSFDGPLPTPDSPTGSPLLEPPVIGEPLAFSIIQAKQSDDVHGKQELQLSYFELRNLQLESDTCADDTGGESPRTPRSFSCSYSISDSENASEREELYSPRGASAAVGDLLLSPSTFVDELNSPYMQDLLWDLSPEPWMVPNPARLFDTRGWHQAARDSRAELAQPVDLTWSCRLEAGLLSSS</sequence>
<proteinExistence type="predicted"/>
<organism evidence="2 4">
    <name type="scientific">Polarella glacialis</name>
    <name type="common">Dinoflagellate</name>
    <dbReference type="NCBI Taxonomy" id="89957"/>
    <lineage>
        <taxon>Eukaryota</taxon>
        <taxon>Sar</taxon>
        <taxon>Alveolata</taxon>
        <taxon>Dinophyceae</taxon>
        <taxon>Suessiales</taxon>
        <taxon>Suessiaceae</taxon>
        <taxon>Polarella</taxon>
    </lineage>
</organism>
<evidence type="ECO:0000256" key="1">
    <source>
        <dbReference type="SAM" id="MobiDB-lite"/>
    </source>
</evidence>
<feature type="region of interest" description="Disordered" evidence="1">
    <location>
        <begin position="333"/>
        <end position="364"/>
    </location>
</feature>
<feature type="compositionally biased region" description="Basic and acidic residues" evidence="1">
    <location>
        <begin position="256"/>
        <end position="267"/>
    </location>
</feature>
<evidence type="ECO:0000313" key="4">
    <source>
        <dbReference type="Proteomes" id="UP000654075"/>
    </source>
</evidence>
<protein>
    <submittedName>
        <fullName evidence="2">Uncharacterized protein</fullName>
    </submittedName>
</protein>
<comment type="caution">
    <text evidence="2">The sequence shown here is derived from an EMBL/GenBank/DDBJ whole genome shotgun (WGS) entry which is preliminary data.</text>
</comment>
<keyword evidence="4" id="KW-1185">Reference proteome</keyword>
<dbReference type="Proteomes" id="UP000626109">
    <property type="component" value="Unassembled WGS sequence"/>
</dbReference>
<feature type="compositionally biased region" description="Basic and acidic residues" evidence="1">
    <location>
        <begin position="13"/>
        <end position="25"/>
    </location>
</feature>
<dbReference type="EMBL" id="CAJNNW010033473">
    <property type="protein sequence ID" value="CAE8719105.1"/>
    <property type="molecule type" value="Genomic_DNA"/>
</dbReference>
<evidence type="ECO:0000313" key="3">
    <source>
        <dbReference type="EMBL" id="CAE8719105.1"/>
    </source>
</evidence>
<dbReference type="Proteomes" id="UP000654075">
    <property type="component" value="Unassembled WGS sequence"/>
</dbReference>
<feature type="compositionally biased region" description="Polar residues" evidence="1">
    <location>
        <begin position="345"/>
        <end position="359"/>
    </location>
</feature>
<dbReference type="EMBL" id="CAJNNV010025190">
    <property type="protein sequence ID" value="CAE8612979.1"/>
    <property type="molecule type" value="Genomic_DNA"/>
</dbReference>
<accession>A0A813FRH9</accession>
<dbReference type="AlphaFoldDB" id="A0A813FRH9"/>